<accession>A0ABT9BG67</accession>
<sequence>MDALALPFNFRISELLPVARLLRASYLRDQADFVDLLPDDYQPKFLADFDKAIENVGKVVRSSTSIAQRQVVTQRIEGLVDALPRLLNRLEARVRRAQDLTVAPKKFGIEAVRRDRNDDEHEGLAESLRTLLQNIEANQDALTAKGLTEEEIKDLQTLYDNLTTDRTTQGSSLSDQRLLTADNVKLFTTLYGFIKELLEDGKSLYKDGGDAKLKDYTLRKVLQQVRREQKESGEEGA</sequence>
<dbReference type="RefSeq" id="WP_305008693.1">
    <property type="nucleotide sequence ID" value="NZ_JAUQSY010000018.1"/>
</dbReference>
<protein>
    <submittedName>
        <fullName evidence="1">Uncharacterized protein</fullName>
    </submittedName>
</protein>
<dbReference type="EMBL" id="JAUQSY010000018">
    <property type="protein sequence ID" value="MDO7877263.1"/>
    <property type="molecule type" value="Genomic_DNA"/>
</dbReference>
<comment type="caution">
    <text evidence="1">The sequence shown here is derived from an EMBL/GenBank/DDBJ whole genome shotgun (WGS) entry which is preliminary data.</text>
</comment>
<evidence type="ECO:0000313" key="1">
    <source>
        <dbReference type="EMBL" id="MDO7877263.1"/>
    </source>
</evidence>
<keyword evidence="2" id="KW-1185">Reference proteome</keyword>
<organism evidence="1 2">
    <name type="scientific">Hymenobacter aranciens</name>
    <dbReference type="NCBI Taxonomy" id="3063996"/>
    <lineage>
        <taxon>Bacteria</taxon>
        <taxon>Pseudomonadati</taxon>
        <taxon>Bacteroidota</taxon>
        <taxon>Cytophagia</taxon>
        <taxon>Cytophagales</taxon>
        <taxon>Hymenobacteraceae</taxon>
        <taxon>Hymenobacter</taxon>
    </lineage>
</organism>
<gene>
    <name evidence="1" type="ORF">Q5H93_21135</name>
</gene>
<dbReference type="Proteomes" id="UP001176429">
    <property type="component" value="Unassembled WGS sequence"/>
</dbReference>
<name>A0ABT9BG67_9BACT</name>
<reference evidence="1" key="1">
    <citation type="submission" date="2023-07" db="EMBL/GenBank/DDBJ databases">
        <authorList>
            <person name="Kim M.K."/>
        </authorList>
    </citation>
    <scope>NUCLEOTIDE SEQUENCE</scope>
    <source>
        <strain evidence="1">ASUV-10-1</strain>
    </source>
</reference>
<evidence type="ECO:0000313" key="2">
    <source>
        <dbReference type="Proteomes" id="UP001176429"/>
    </source>
</evidence>
<proteinExistence type="predicted"/>